<gene>
    <name evidence="5" type="ORF">QYM36_000010</name>
</gene>
<dbReference type="InterPro" id="IPR052640">
    <property type="entry name" value="Gemin-5"/>
</dbReference>
<evidence type="ECO:0000259" key="4">
    <source>
        <dbReference type="Pfam" id="PF23775"/>
    </source>
</evidence>
<comment type="caution">
    <text evidence="5">The sequence shown here is derived from an EMBL/GenBank/DDBJ whole genome shotgun (WGS) entry which is preliminary data.</text>
</comment>
<feature type="domain" description="Gem-associated protein 5 second beta-propeller" evidence="4">
    <location>
        <begin position="360"/>
        <end position="667"/>
    </location>
</feature>
<dbReference type="Pfam" id="PF23775">
    <property type="entry name" value="Beta-prop_RIG_2nd"/>
    <property type="match status" value="1"/>
</dbReference>
<dbReference type="Pfam" id="PF00400">
    <property type="entry name" value="WD40"/>
    <property type="match status" value="1"/>
</dbReference>
<evidence type="ECO:0000259" key="3">
    <source>
        <dbReference type="Pfam" id="PF23774"/>
    </source>
</evidence>
<evidence type="ECO:0008006" key="7">
    <source>
        <dbReference type="Google" id="ProtNLM"/>
    </source>
</evidence>
<feature type="repeat" description="WD" evidence="1">
    <location>
        <begin position="599"/>
        <end position="641"/>
    </location>
</feature>
<dbReference type="GO" id="GO:0005634">
    <property type="term" value="C:nucleus"/>
    <property type="evidence" value="ECO:0007669"/>
    <property type="project" value="TreeGrafter"/>
</dbReference>
<dbReference type="Gene3D" id="2.130.10.10">
    <property type="entry name" value="YVTN repeat-like/Quinoprotein amine dehydrogenase"/>
    <property type="match status" value="2"/>
</dbReference>
<dbReference type="Proteomes" id="UP001187531">
    <property type="component" value="Unassembled WGS sequence"/>
</dbReference>
<evidence type="ECO:0000313" key="5">
    <source>
        <dbReference type="EMBL" id="KAK2725363.1"/>
    </source>
</evidence>
<dbReference type="InterPro" id="IPR056421">
    <property type="entry name" value="TPR_GEMI5"/>
</dbReference>
<dbReference type="GO" id="GO:0032797">
    <property type="term" value="C:SMN complex"/>
    <property type="evidence" value="ECO:0007669"/>
    <property type="project" value="TreeGrafter"/>
</dbReference>
<dbReference type="SUPFAM" id="SSF50978">
    <property type="entry name" value="WD40 repeat-like"/>
    <property type="match status" value="2"/>
</dbReference>
<evidence type="ECO:0000256" key="2">
    <source>
        <dbReference type="SAM" id="MobiDB-lite"/>
    </source>
</evidence>
<dbReference type="InterPro" id="IPR036322">
    <property type="entry name" value="WD40_repeat_dom_sf"/>
</dbReference>
<dbReference type="GO" id="GO:0003730">
    <property type="term" value="F:mRNA 3'-UTR binding"/>
    <property type="evidence" value="ECO:0007669"/>
    <property type="project" value="TreeGrafter"/>
</dbReference>
<dbReference type="PANTHER" id="PTHR46362">
    <property type="entry name" value="GEM-ASSOCIATED PROTEIN 5"/>
    <property type="match status" value="1"/>
</dbReference>
<feature type="region of interest" description="Disordered" evidence="2">
    <location>
        <begin position="683"/>
        <end position="704"/>
    </location>
</feature>
<accession>A0AA88IA08</accession>
<dbReference type="GO" id="GO:0000387">
    <property type="term" value="P:spliceosomal snRNP assembly"/>
    <property type="evidence" value="ECO:0007669"/>
    <property type="project" value="TreeGrafter"/>
</dbReference>
<dbReference type="PROSITE" id="PS50082">
    <property type="entry name" value="WD_REPEATS_2"/>
    <property type="match status" value="1"/>
</dbReference>
<feature type="domain" description="Gem-associated protein 5 TPR" evidence="3">
    <location>
        <begin position="769"/>
        <end position="969"/>
    </location>
</feature>
<reference evidence="5" key="1">
    <citation type="submission" date="2023-07" db="EMBL/GenBank/DDBJ databases">
        <title>Chromosome-level genome assembly of Artemia franciscana.</title>
        <authorList>
            <person name="Jo E."/>
        </authorList>
    </citation>
    <scope>NUCLEOTIDE SEQUENCE</scope>
    <source>
        <tissue evidence="5">Whole body</tissue>
    </source>
</reference>
<dbReference type="PANTHER" id="PTHR46362:SF1">
    <property type="entry name" value="GEM-ASSOCIATED PROTEIN 5"/>
    <property type="match status" value="1"/>
</dbReference>
<dbReference type="InterPro" id="IPR015943">
    <property type="entry name" value="WD40/YVTN_repeat-like_dom_sf"/>
</dbReference>
<sequence>MELPPCPNWFAPGGFCVDKQGRLAYASNARVVIITPKLQEWPDIHILPKCHEPKVVCCLWTSSEKGDLVTAGDDGKVKLWKSAENVVVSEHRAHGTNKVVAIGSFPRCPKYVITGDSLATLIVWNTENLVARKSILLKIKLPPLSCLACSPFDDYTVAIGFQQGTIIVVDTRERGSILWKVVKAHDDLVTNISWCPFEENILGTGQMFVSSSKMKFNVCSLSDKQEMTSFRPLFKKVKPGGSVAYATAHWFDKNLILASDHLSQLCVYELSKEIRHSFRVVHKLHSREIYNITSHTEPDGSKIIWSTSQDRRVIQFRLDMLKVNTTEPMLQETSVNVPLGDCLLDLQTLGGFVNAIKTCPTDATVVGVALGDGQIRSLSTMDSSGHGSPFWVKFKPFTLAWHPEKEGILAFGSENGKVGYLNTLKRSATFGFSLNLKGNVYCMQWVKWNPDGGAEKHYLWACGGNDIAVYDDDNLDESYTILELPKPLDASNGQTAETRGVCEFCWTDDYKVLATGNNQGFVSIYTISEDTLCNRGTIVAFRQHINSIAWLQYGESNEEGLWLAIASDNKVVKVFCIPSSIISDNVSSLPPSLQPHTVLQGHSEKVCCVAWSPHERGILATASVDSTVRVWNGFDGKELAVYSDPLFSRYFCLEWSHWEEDLIFAGGDKNYLASIRPSQHPPSAYVKPNGKAASDKAKGEKENIEVKKQTETAKEYVKQKNPTVLYPTLVSLENRKKEFQYEDCFALLRATTIGEKSEETSIMFYLFGEDFRVAINREAECSLKAGCTENYLLLSVWSDKPWDEMARALTAANQIDEFLFAVQKGDTPLWKNVVERHVAWLLQNDLFRKATIFWHLLGEKENALETLLAADLSRDAFVYAKLNFPENDERVKNTGRVYANTWMCNNRPELATKVYLSINDFDSALDMIRRKNDPLSSLLASEIAKFSSSKNMSDVYVVQCIHDALSRNDRKTADRAIELNPKFYWCKPVVDIYFFLCVEQKEMSQKETSAVDSQCAPMLPEQLLNECVNLFDGIKKDFMLKWHLKDCSEVTAEIQKTFCASVIPKQQEKMLIHLSGRLAASVLSSESVEDMLTDIKAVYTEYAPSSGDSLPLIFSELSMLSQ</sequence>
<dbReference type="AlphaFoldDB" id="A0AA88IA08"/>
<organism evidence="5 6">
    <name type="scientific">Artemia franciscana</name>
    <name type="common">Brine shrimp</name>
    <name type="synonym">Artemia sanfranciscana</name>
    <dbReference type="NCBI Taxonomy" id="6661"/>
    <lineage>
        <taxon>Eukaryota</taxon>
        <taxon>Metazoa</taxon>
        <taxon>Ecdysozoa</taxon>
        <taxon>Arthropoda</taxon>
        <taxon>Crustacea</taxon>
        <taxon>Branchiopoda</taxon>
        <taxon>Anostraca</taxon>
        <taxon>Artemiidae</taxon>
        <taxon>Artemia</taxon>
    </lineage>
</organism>
<dbReference type="Pfam" id="PF23774">
    <property type="entry name" value="TPR_GEMI5"/>
    <property type="match status" value="1"/>
</dbReference>
<dbReference type="PROSITE" id="PS50294">
    <property type="entry name" value="WD_REPEATS_REGION"/>
    <property type="match status" value="1"/>
</dbReference>
<dbReference type="SMART" id="SM00320">
    <property type="entry name" value="WD40"/>
    <property type="match status" value="9"/>
</dbReference>
<dbReference type="InterPro" id="IPR001680">
    <property type="entry name" value="WD40_rpt"/>
</dbReference>
<keyword evidence="6" id="KW-1185">Reference proteome</keyword>
<evidence type="ECO:0000313" key="6">
    <source>
        <dbReference type="Proteomes" id="UP001187531"/>
    </source>
</evidence>
<keyword evidence="1" id="KW-0853">WD repeat</keyword>
<evidence type="ECO:0000256" key="1">
    <source>
        <dbReference type="PROSITE-ProRule" id="PRU00221"/>
    </source>
</evidence>
<feature type="compositionally biased region" description="Basic and acidic residues" evidence="2">
    <location>
        <begin position="693"/>
        <end position="704"/>
    </location>
</feature>
<dbReference type="InterPro" id="IPR056424">
    <property type="entry name" value="Beta-prop_GEMI5_2nd"/>
</dbReference>
<proteinExistence type="predicted"/>
<dbReference type="EMBL" id="JAVRJZ010000002">
    <property type="protein sequence ID" value="KAK2725363.1"/>
    <property type="molecule type" value="Genomic_DNA"/>
</dbReference>
<protein>
    <recommendedName>
        <fullName evidence="7">Gem-associated protein 5</fullName>
    </recommendedName>
</protein>
<name>A0AA88IA08_ARTSF</name>